<evidence type="ECO:0000313" key="10">
    <source>
        <dbReference type="EMBL" id="SGZ13455.1"/>
    </source>
</evidence>
<evidence type="ECO:0000259" key="9">
    <source>
        <dbReference type="PROSITE" id="PS50929"/>
    </source>
</evidence>
<dbReference type="PANTHER" id="PTHR24221">
    <property type="entry name" value="ATP-BINDING CASSETTE SUB-FAMILY B"/>
    <property type="match status" value="1"/>
</dbReference>
<dbReference type="GO" id="GO:0005886">
    <property type="term" value="C:plasma membrane"/>
    <property type="evidence" value="ECO:0007669"/>
    <property type="project" value="UniProtKB-SubCell"/>
</dbReference>
<dbReference type="InterPro" id="IPR027417">
    <property type="entry name" value="P-loop_NTPase"/>
</dbReference>
<evidence type="ECO:0000256" key="6">
    <source>
        <dbReference type="ARBA" id="ARBA00023136"/>
    </source>
</evidence>
<dbReference type="InterPro" id="IPR039421">
    <property type="entry name" value="Type_1_exporter"/>
</dbReference>
<keyword evidence="6 7" id="KW-0472">Membrane</keyword>
<feature type="domain" description="ABC transporter" evidence="8">
    <location>
        <begin position="318"/>
        <end position="547"/>
    </location>
</feature>
<dbReference type="InterPro" id="IPR003439">
    <property type="entry name" value="ABC_transporter-like_ATP-bd"/>
</dbReference>
<feature type="transmembrane region" description="Helical" evidence="7">
    <location>
        <begin position="135"/>
        <end position="166"/>
    </location>
</feature>
<keyword evidence="3" id="KW-0547">Nucleotide-binding</keyword>
<feature type="domain" description="ABC transmembrane type-1" evidence="9">
    <location>
        <begin position="26"/>
        <end position="284"/>
    </location>
</feature>
<dbReference type="PROSITE" id="PS50893">
    <property type="entry name" value="ABC_TRANSPORTER_2"/>
    <property type="match status" value="1"/>
</dbReference>
<dbReference type="SUPFAM" id="SSF90123">
    <property type="entry name" value="ABC transporter transmembrane region"/>
    <property type="match status" value="1"/>
</dbReference>
<evidence type="ECO:0000256" key="3">
    <source>
        <dbReference type="ARBA" id="ARBA00022741"/>
    </source>
</evidence>
<keyword evidence="2 7" id="KW-0812">Transmembrane</keyword>
<evidence type="ECO:0000259" key="8">
    <source>
        <dbReference type="PROSITE" id="PS50893"/>
    </source>
</evidence>
<evidence type="ECO:0000256" key="5">
    <source>
        <dbReference type="ARBA" id="ARBA00022989"/>
    </source>
</evidence>
<dbReference type="Proteomes" id="UP000183794">
    <property type="component" value="Unassembled WGS sequence"/>
</dbReference>
<reference evidence="10 11" key="1">
    <citation type="submission" date="2016-11" db="EMBL/GenBank/DDBJ databases">
        <authorList>
            <person name="Jaros S."/>
            <person name="Januszkiewicz K."/>
            <person name="Wedrychowicz H."/>
        </authorList>
    </citation>
    <scope>NUCLEOTIDE SEQUENCE [LARGE SCALE GENOMIC DNA]</scope>
    <source>
        <strain evidence="10">NVI 5450</strain>
    </source>
</reference>
<sequence>MTNNSTNSVSKALPEQAKRRLYLVGTGWVLVAVLEAAAYTVLALAIVEQQTPMYVLVAAAAAIMATVIVTRSGFLSGAKLTGDLYSALGKALNQAKLAWFTDHHRTQTTQLAERGIPGFMSIPAHQLQIFLHAPLLPLFLVVGIGLVGGLIIAALSAALLASALFIQYKAQLALIHTDSDRHSADVNATKYTLELIDNLDLLRATAGPKRAVERIEASWTKQEKVHKSINRAASKTTFVSTLATILPLAGMASYLVVSGITEPLLILSLLILITRAAAPLGELALAGFAINDVRAAIKDYIHLTTVPSLPEPKPENALQPNNHKLQLYNVGCSDIFIGANAEITEGAKVVINGPSGGGKSTLLGLLMRFDDPTQGRITLGCVDIKQTRYDVLTQYFSYVAQDPIVFTGTLADNVRLGKPDASDEEIERYARHAQLSEVIERSELGIHQLVGQKGAALSGGEKQRLAIARALIKQAPILIFDEATSALDDTTERLIAEHVHSLKATVIVVTHREASIWQPTMEFNIQNQTVTYQLHNTKSNPSKTIASESA</sequence>
<keyword evidence="4" id="KW-0067">ATP-binding</keyword>
<dbReference type="PANTHER" id="PTHR24221:SF590">
    <property type="entry name" value="COMPONENT LINKED WITH THE ASSEMBLY OF CYTOCHROME' TRANSPORT TRANSMEMBRANE ATP-BINDING PROTEIN ABC TRANSPORTER CYDD-RELATED"/>
    <property type="match status" value="1"/>
</dbReference>
<dbReference type="EMBL" id="FPLD01000109">
    <property type="protein sequence ID" value="SGZ13455.1"/>
    <property type="molecule type" value="Genomic_DNA"/>
</dbReference>
<dbReference type="SMART" id="SM00382">
    <property type="entry name" value="AAA"/>
    <property type="match status" value="1"/>
</dbReference>
<name>A0A1L0AJ43_9GAMM</name>
<dbReference type="PROSITE" id="PS00211">
    <property type="entry name" value="ABC_TRANSPORTER_1"/>
    <property type="match status" value="1"/>
</dbReference>
<feature type="transmembrane region" description="Helical" evidence="7">
    <location>
        <begin position="53"/>
        <end position="70"/>
    </location>
</feature>
<feature type="transmembrane region" description="Helical" evidence="7">
    <location>
        <begin position="21"/>
        <end position="47"/>
    </location>
</feature>
<gene>
    <name evidence="10" type="ORF">NVI5450_3935</name>
</gene>
<dbReference type="OrthoDB" id="9806127at2"/>
<dbReference type="InterPro" id="IPR017871">
    <property type="entry name" value="ABC_transporter-like_CS"/>
</dbReference>
<dbReference type="Gene3D" id="1.20.1560.10">
    <property type="entry name" value="ABC transporter type 1, transmembrane domain"/>
    <property type="match status" value="1"/>
</dbReference>
<dbReference type="PROSITE" id="PS50929">
    <property type="entry name" value="ABC_TM1F"/>
    <property type="match status" value="1"/>
</dbReference>
<dbReference type="Gene3D" id="3.40.50.300">
    <property type="entry name" value="P-loop containing nucleotide triphosphate hydrolases"/>
    <property type="match status" value="1"/>
</dbReference>
<dbReference type="InterPro" id="IPR036640">
    <property type="entry name" value="ABC1_TM_sf"/>
</dbReference>
<comment type="subcellular location">
    <subcellularLocation>
        <location evidence="1">Cell membrane</location>
        <topology evidence="1">Multi-pass membrane protein</topology>
    </subcellularLocation>
</comment>
<protein>
    <submittedName>
        <fullName evidence="10">Putative ABC transporter</fullName>
    </submittedName>
</protein>
<dbReference type="GO" id="GO:0016887">
    <property type="term" value="F:ATP hydrolysis activity"/>
    <property type="evidence" value="ECO:0007669"/>
    <property type="project" value="InterPro"/>
</dbReference>
<evidence type="ECO:0000256" key="2">
    <source>
        <dbReference type="ARBA" id="ARBA00022692"/>
    </source>
</evidence>
<dbReference type="GO" id="GO:0140359">
    <property type="term" value="F:ABC-type transporter activity"/>
    <property type="evidence" value="ECO:0007669"/>
    <property type="project" value="InterPro"/>
</dbReference>
<dbReference type="GO" id="GO:0005524">
    <property type="term" value="F:ATP binding"/>
    <property type="evidence" value="ECO:0007669"/>
    <property type="project" value="UniProtKB-KW"/>
</dbReference>
<keyword evidence="5 7" id="KW-1133">Transmembrane helix</keyword>
<evidence type="ECO:0000256" key="1">
    <source>
        <dbReference type="ARBA" id="ARBA00004651"/>
    </source>
</evidence>
<proteinExistence type="predicted"/>
<feature type="transmembrane region" description="Helical" evidence="7">
    <location>
        <begin position="238"/>
        <end position="257"/>
    </location>
</feature>
<dbReference type="InterPro" id="IPR003593">
    <property type="entry name" value="AAA+_ATPase"/>
</dbReference>
<evidence type="ECO:0000313" key="11">
    <source>
        <dbReference type="Proteomes" id="UP000183794"/>
    </source>
</evidence>
<dbReference type="RefSeq" id="WP_075497910.1">
    <property type="nucleotide sequence ID" value="NZ_CAWRBC010000154.1"/>
</dbReference>
<dbReference type="SUPFAM" id="SSF52540">
    <property type="entry name" value="P-loop containing nucleoside triphosphate hydrolases"/>
    <property type="match status" value="1"/>
</dbReference>
<accession>A0A1L0AJ43</accession>
<organism evidence="10 11">
    <name type="scientific">Moritella viscosa</name>
    <dbReference type="NCBI Taxonomy" id="80854"/>
    <lineage>
        <taxon>Bacteria</taxon>
        <taxon>Pseudomonadati</taxon>
        <taxon>Pseudomonadota</taxon>
        <taxon>Gammaproteobacteria</taxon>
        <taxon>Alteromonadales</taxon>
        <taxon>Moritellaceae</taxon>
        <taxon>Moritella</taxon>
    </lineage>
</organism>
<dbReference type="Pfam" id="PF00005">
    <property type="entry name" value="ABC_tran"/>
    <property type="match status" value="1"/>
</dbReference>
<dbReference type="AlphaFoldDB" id="A0A1L0AJ43"/>
<evidence type="ECO:0000256" key="4">
    <source>
        <dbReference type="ARBA" id="ARBA00022840"/>
    </source>
</evidence>
<evidence type="ECO:0000256" key="7">
    <source>
        <dbReference type="SAM" id="Phobius"/>
    </source>
</evidence>
<dbReference type="InterPro" id="IPR011527">
    <property type="entry name" value="ABC1_TM_dom"/>
</dbReference>